<accession>A0ABV1DCK8</accession>
<protein>
    <submittedName>
        <fullName evidence="1">Uncharacterized protein</fullName>
    </submittedName>
</protein>
<dbReference type="RefSeq" id="WP_008725734.1">
    <property type="nucleotide sequence ID" value="NZ_JBBMFM010000152.1"/>
</dbReference>
<evidence type="ECO:0000313" key="1">
    <source>
        <dbReference type="EMBL" id="MEQ2428120.1"/>
    </source>
</evidence>
<dbReference type="Proteomes" id="UP001454086">
    <property type="component" value="Unassembled WGS sequence"/>
</dbReference>
<proteinExistence type="predicted"/>
<reference evidence="1 2" key="1">
    <citation type="submission" date="2024-03" db="EMBL/GenBank/DDBJ databases">
        <title>Human intestinal bacterial collection.</title>
        <authorList>
            <person name="Pauvert C."/>
            <person name="Hitch T.C.A."/>
            <person name="Clavel T."/>
        </authorList>
    </citation>
    <scope>NUCLEOTIDE SEQUENCE [LARGE SCALE GENOMIC DNA]</scope>
    <source>
        <strain evidence="1 2">CLA-SR-H021</strain>
    </source>
</reference>
<name>A0ABV1DCK8_9FIRM</name>
<comment type="caution">
    <text evidence="1">The sequence shown here is derived from an EMBL/GenBank/DDBJ whole genome shotgun (WGS) entry which is preliminary data.</text>
</comment>
<organism evidence="1 2">
    <name type="scientific">Enterocloster hominis</name>
    <name type="common">ex Hitch et al. 2024</name>
    <dbReference type="NCBI Taxonomy" id="1917870"/>
    <lineage>
        <taxon>Bacteria</taxon>
        <taxon>Bacillati</taxon>
        <taxon>Bacillota</taxon>
        <taxon>Clostridia</taxon>
        <taxon>Lachnospirales</taxon>
        <taxon>Lachnospiraceae</taxon>
        <taxon>Enterocloster</taxon>
    </lineage>
</organism>
<dbReference type="EMBL" id="JBBMFM010000152">
    <property type="protein sequence ID" value="MEQ2428120.1"/>
    <property type="molecule type" value="Genomic_DNA"/>
</dbReference>
<gene>
    <name evidence="1" type="ORF">WMQ36_24455</name>
</gene>
<keyword evidence="2" id="KW-1185">Reference proteome</keyword>
<sequence length="62" mass="6779">MPLDMVLTGLNYIGQISIRKRLLGGGIDYLGGGLAQSCIKRFGNNDVKESYVFDGILIIFVD</sequence>
<evidence type="ECO:0000313" key="2">
    <source>
        <dbReference type="Proteomes" id="UP001454086"/>
    </source>
</evidence>